<dbReference type="PROSITE" id="PS01095">
    <property type="entry name" value="GH18_1"/>
    <property type="match status" value="1"/>
</dbReference>
<protein>
    <recommendedName>
        <fullName evidence="1">chitinase</fullName>
        <ecNumber evidence="1">3.2.1.14</ecNumber>
    </recommendedName>
</protein>
<dbReference type="InterPro" id="IPR001579">
    <property type="entry name" value="Glyco_hydro_18_chit_AS"/>
</dbReference>
<dbReference type="GO" id="GO:0005975">
    <property type="term" value="P:carbohydrate metabolic process"/>
    <property type="evidence" value="ECO:0007669"/>
    <property type="project" value="InterPro"/>
</dbReference>
<evidence type="ECO:0000259" key="7">
    <source>
        <dbReference type="PROSITE" id="PS51910"/>
    </source>
</evidence>
<dbReference type="PANTHER" id="PTHR45708">
    <property type="entry name" value="ENDOCHITINASE"/>
    <property type="match status" value="1"/>
</dbReference>
<proteinExistence type="inferred from homology"/>
<sequence>MGRDGEDRPDHGVLGPDLQRGVAPQGLREQALLHRHPLLPDQLRPRQVQARPRRPPLEGRRARRQVLPVEENPRPARHRRRHWKVLPRLQGRAKDVANHLWDNYLGGKSHSRPFGDAVLDGIDFDIELGSKAYYDDLARDLKAYSNRKGEKKVLITAAPQCPFPDKRLGEALRTGLFDRVHVQFYNNPVCSYRAGNVAAFKAAWEDWTKGLPKSSVCLGLPAEREASNKGSGYVDPDTLVSKVLPIVHRSKNYGGIVLWSRYFDMKSGYSRHVKSAV</sequence>
<feature type="compositionally biased region" description="Basic and acidic residues" evidence="6">
    <location>
        <begin position="1"/>
        <end position="11"/>
    </location>
</feature>
<evidence type="ECO:0000256" key="2">
    <source>
        <dbReference type="ARBA" id="ARBA00022801"/>
    </source>
</evidence>
<name>M7ZGJ6_TRIUA</name>
<evidence type="ECO:0000256" key="5">
    <source>
        <dbReference type="RuleBase" id="RU004453"/>
    </source>
</evidence>
<dbReference type="AlphaFoldDB" id="M7ZGJ6"/>
<comment type="similarity">
    <text evidence="5">Belongs to the glycosyl hydrolase 18 family.</text>
</comment>
<dbReference type="GO" id="GO:0008843">
    <property type="term" value="F:endochitinase activity"/>
    <property type="evidence" value="ECO:0007669"/>
    <property type="project" value="UniProtKB-EC"/>
</dbReference>
<gene>
    <name evidence="8" type="ORF">TRIUR3_17137</name>
</gene>
<evidence type="ECO:0000256" key="3">
    <source>
        <dbReference type="ARBA" id="ARBA00023295"/>
    </source>
</evidence>
<feature type="domain" description="GH18" evidence="7">
    <location>
        <begin position="1"/>
        <end position="277"/>
    </location>
</feature>
<dbReference type="InterPro" id="IPR001223">
    <property type="entry name" value="Glyco_hydro18_cat"/>
</dbReference>
<dbReference type="SUPFAM" id="SSF51445">
    <property type="entry name" value="(Trans)glycosidases"/>
    <property type="match status" value="1"/>
</dbReference>
<keyword evidence="3 4" id="KW-0326">Glycosidase</keyword>
<feature type="region of interest" description="Disordered" evidence="6">
    <location>
        <begin position="1"/>
        <end position="64"/>
    </location>
</feature>
<dbReference type="Gene3D" id="3.20.20.80">
    <property type="entry name" value="Glycosidases"/>
    <property type="match status" value="1"/>
</dbReference>
<reference evidence="8" key="1">
    <citation type="journal article" date="2013" name="Nature">
        <title>Draft genome of the wheat A-genome progenitor Triticum urartu.</title>
        <authorList>
            <person name="Ling H.Q."/>
            <person name="Zhao S."/>
            <person name="Liu D."/>
            <person name="Wang J."/>
            <person name="Sun H."/>
            <person name="Zhang C."/>
            <person name="Fan H."/>
            <person name="Li D."/>
            <person name="Dong L."/>
            <person name="Tao Y."/>
            <person name="Gao C."/>
            <person name="Wu H."/>
            <person name="Li Y."/>
            <person name="Cui Y."/>
            <person name="Guo X."/>
            <person name="Zheng S."/>
            <person name="Wang B."/>
            <person name="Yu K."/>
            <person name="Liang Q."/>
            <person name="Yang W."/>
            <person name="Lou X."/>
            <person name="Chen J."/>
            <person name="Feng M."/>
            <person name="Jian J."/>
            <person name="Zhang X."/>
            <person name="Luo G."/>
            <person name="Jiang Y."/>
            <person name="Liu J."/>
            <person name="Wang Z."/>
            <person name="Sha Y."/>
            <person name="Zhang B."/>
            <person name="Wu H."/>
            <person name="Tang D."/>
            <person name="Shen Q."/>
            <person name="Xue P."/>
            <person name="Zou S."/>
            <person name="Wang X."/>
            <person name="Liu X."/>
            <person name="Wang F."/>
            <person name="Yang Y."/>
            <person name="An X."/>
            <person name="Dong Z."/>
            <person name="Zhang K."/>
            <person name="Zhang X."/>
            <person name="Luo M.C."/>
            <person name="Dvorak J."/>
            <person name="Tong Y."/>
            <person name="Wang J."/>
            <person name="Yang H."/>
            <person name="Li Z."/>
            <person name="Wang D."/>
            <person name="Zhang A."/>
            <person name="Wang J."/>
        </authorList>
    </citation>
    <scope>NUCLEOTIDE SEQUENCE</scope>
</reference>
<dbReference type="OMA" id="HRRRHWK"/>
<evidence type="ECO:0000256" key="6">
    <source>
        <dbReference type="SAM" id="MobiDB-lite"/>
    </source>
</evidence>
<dbReference type="InterPro" id="IPR050542">
    <property type="entry name" value="Glycosyl_Hydrlase18_Chitinase"/>
</dbReference>
<dbReference type="PROSITE" id="PS51910">
    <property type="entry name" value="GH18_2"/>
    <property type="match status" value="1"/>
</dbReference>
<dbReference type="EMBL" id="KD083537">
    <property type="protein sequence ID" value="EMS62338.1"/>
    <property type="molecule type" value="Genomic_DNA"/>
</dbReference>
<evidence type="ECO:0000313" key="8">
    <source>
        <dbReference type="EMBL" id="EMS62338.1"/>
    </source>
</evidence>
<dbReference type="STRING" id="4572.M7ZGJ6"/>
<dbReference type="Pfam" id="PF00704">
    <property type="entry name" value="Glyco_hydro_18"/>
    <property type="match status" value="1"/>
</dbReference>
<organism evidence="8">
    <name type="scientific">Triticum urartu</name>
    <name type="common">Red wild einkorn</name>
    <name type="synonym">Crithodium urartu</name>
    <dbReference type="NCBI Taxonomy" id="4572"/>
    <lineage>
        <taxon>Eukaryota</taxon>
        <taxon>Viridiplantae</taxon>
        <taxon>Streptophyta</taxon>
        <taxon>Embryophyta</taxon>
        <taxon>Tracheophyta</taxon>
        <taxon>Spermatophyta</taxon>
        <taxon>Magnoliopsida</taxon>
        <taxon>Liliopsida</taxon>
        <taxon>Poales</taxon>
        <taxon>Poaceae</taxon>
        <taxon>BOP clade</taxon>
        <taxon>Pooideae</taxon>
        <taxon>Triticodae</taxon>
        <taxon>Triticeae</taxon>
        <taxon>Triticinae</taxon>
        <taxon>Triticum</taxon>
    </lineage>
</organism>
<accession>M7ZGJ6</accession>
<evidence type="ECO:0000256" key="1">
    <source>
        <dbReference type="ARBA" id="ARBA00012729"/>
    </source>
</evidence>
<dbReference type="GO" id="GO:0005576">
    <property type="term" value="C:extracellular region"/>
    <property type="evidence" value="ECO:0007669"/>
    <property type="project" value="TreeGrafter"/>
</dbReference>
<dbReference type="eggNOG" id="KOG4701">
    <property type="taxonomic scope" value="Eukaryota"/>
</dbReference>
<dbReference type="EC" id="3.2.1.14" evidence="1"/>
<evidence type="ECO:0000256" key="4">
    <source>
        <dbReference type="RuleBase" id="RU000489"/>
    </source>
</evidence>
<keyword evidence="2 4" id="KW-0378">Hydrolase</keyword>
<dbReference type="InterPro" id="IPR017853">
    <property type="entry name" value="GH"/>
</dbReference>
<dbReference type="PANTHER" id="PTHR45708:SF29">
    <property type="entry name" value="CHITINASE"/>
    <property type="match status" value="1"/>
</dbReference>